<comment type="caution">
    <text evidence="2">The sequence shown here is derived from an EMBL/GenBank/DDBJ whole genome shotgun (WGS) entry which is preliminary data.</text>
</comment>
<evidence type="ECO:0000259" key="1">
    <source>
        <dbReference type="Pfam" id="PF13843"/>
    </source>
</evidence>
<dbReference type="Proteomes" id="UP000886998">
    <property type="component" value="Unassembled WGS sequence"/>
</dbReference>
<evidence type="ECO:0000313" key="3">
    <source>
        <dbReference type="Proteomes" id="UP000886998"/>
    </source>
</evidence>
<dbReference type="EMBL" id="BMAV01001090">
    <property type="protein sequence ID" value="GFY38841.1"/>
    <property type="molecule type" value="Genomic_DNA"/>
</dbReference>
<name>A0A8X6WRP4_9ARAC</name>
<dbReference type="Pfam" id="PF13843">
    <property type="entry name" value="DDE_Tnp_1_7"/>
    <property type="match status" value="1"/>
</dbReference>
<dbReference type="OrthoDB" id="6774885at2759"/>
<dbReference type="PANTHER" id="PTHR46599">
    <property type="entry name" value="PIGGYBAC TRANSPOSABLE ELEMENT-DERIVED PROTEIN 4"/>
    <property type="match status" value="1"/>
</dbReference>
<organism evidence="2 3">
    <name type="scientific">Trichonephila inaurata madagascariensis</name>
    <dbReference type="NCBI Taxonomy" id="2747483"/>
    <lineage>
        <taxon>Eukaryota</taxon>
        <taxon>Metazoa</taxon>
        <taxon>Ecdysozoa</taxon>
        <taxon>Arthropoda</taxon>
        <taxon>Chelicerata</taxon>
        <taxon>Arachnida</taxon>
        <taxon>Araneae</taxon>
        <taxon>Araneomorphae</taxon>
        <taxon>Entelegynae</taxon>
        <taxon>Araneoidea</taxon>
        <taxon>Nephilidae</taxon>
        <taxon>Trichonephila</taxon>
        <taxon>Trichonephila inaurata</taxon>
    </lineage>
</organism>
<sequence length="141" mass="16291">MSILMMTILQNFVESEPQLTVDQIAEMMNSSDGTVFRHLKKIGKIGRHALKFQTELYGTVNLNRKEMPQELVKKKIAKNENIAFRQGKVIAMKWKEKKDVTVLFTVHTNDMVDVQYHNKVIRKPIIVTNYNKNMGAVDIVD</sequence>
<dbReference type="PANTHER" id="PTHR46599:SF3">
    <property type="entry name" value="PIGGYBAC TRANSPOSABLE ELEMENT-DERIVED PROTEIN 4"/>
    <property type="match status" value="1"/>
</dbReference>
<keyword evidence="3" id="KW-1185">Reference proteome</keyword>
<dbReference type="AlphaFoldDB" id="A0A8X6WRP4"/>
<evidence type="ECO:0000313" key="2">
    <source>
        <dbReference type="EMBL" id="GFY38841.1"/>
    </source>
</evidence>
<reference evidence="2" key="1">
    <citation type="submission" date="2020-08" db="EMBL/GenBank/DDBJ databases">
        <title>Multicomponent nature underlies the extraordinary mechanical properties of spider dragline silk.</title>
        <authorList>
            <person name="Kono N."/>
            <person name="Nakamura H."/>
            <person name="Mori M."/>
            <person name="Yoshida Y."/>
            <person name="Ohtoshi R."/>
            <person name="Malay A.D."/>
            <person name="Moran D.A.P."/>
            <person name="Tomita M."/>
            <person name="Numata K."/>
            <person name="Arakawa K."/>
        </authorList>
    </citation>
    <scope>NUCLEOTIDE SEQUENCE</scope>
</reference>
<protein>
    <recommendedName>
        <fullName evidence="1">PiggyBac transposable element-derived protein domain-containing protein</fullName>
    </recommendedName>
</protein>
<proteinExistence type="predicted"/>
<feature type="domain" description="PiggyBac transposable element-derived protein" evidence="1">
    <location>
        <begin position="51"/>
        <end position="138"/>
    </location>
</feature>
<accession>A0A8X6WRP4</accession>
<dbReference type="InterPro" id="IPR029526">
    <property type="entry name" value="PGBD"/>
</dbReference>
<gene>
    <name evidence="2" type="ORF">TNIN_401121</name>
</gene>